<evidence type="ECO:0000259" key="8">
    <source>
        <dbReference type="SMART" id="SM00680"/>
    </source>
</evidence>
<feature type="domain" description="Clip" evidence="8">
    <location>
        <begin position="855"/>
        <end position="900"/>
    </location>
</feature>
<dbReference type="GO" id="GO:0004601">
    <property type="term" value="F:peroxidase activity"/>
    <property type="evidence" value="ECO:0007669"/>
    <property type="project" value="UniProtKB-KW"/>
</dbReference>
<evidence type="ECO:0000256" key="6">
    <source>
        <dbReference type="ARBA" id="ARBA00023180"/>
    </source>
</evidence>
<dbReference type="Gene3D" id="1.10.640.10">
    <property type="entry name" value="Haem peroxidase domain superfamily, animal type"/>
    <property type="match status" value="2"/>
</dbReference>
<dbReference type="PANTHER" id="PTHR11475">
    <property type="entry name" value="OXIDASE/PEROXIDASE"/>
    <property type="match status" value="1"/>
</dbReference>
<dbReference type="OrthoDB" id="823504at2759"/>
<dbReference type="Proteomes" id="UP000678499">
    <property type="component" value="Unassembled WGS sequence"/>
</dbReference>
<dbReference type="SUPFAM" id="SSF48113">
    <property type="entry name" value="Heme-dependent peroxidases"/>
    <property type="match status" value="2"/>
</dbReference>
<organism evidence="9">
    <name type="scientific">Notodromas monacha</name>
    <dbReference type="NCBI Taxonomy" id="399045"/>
    <lineage>
        <taxon>Eukaryota</taxon>
        <taxon>Metazoa</taxon>
        <taxon>Ecdysozoa</taxon>
        <taxon>Arthropoda</taxon>
        <taxon>Crustacea</taxon>
        <taxon>Oligostraca</taxon>
        <taxon>Ostracoda</taxon>
        <taxon>Podocopa</taxon>
        <taxon>Podocopida</taxon>
        <taxon>Cypridocopina</taxon>
        <taxon>Cypridoidea</taxon>
        <taxon>Cyprididae</taxon>
        <taxon>Notodromas</taxon>
    </lineage>
</organism>
<feature type="chain" id="PRO_5036210267" description="Clip domain-containing protein" evidence="7">
    <location>
        <begin position="22"/>
        <end position="1589"/>
    </location>
</feature>
<keyword evidence="6" id="KW-0325">Glycoprotein</keyword>
<dbReference type="CDD" id="cd09823">
    <property type="entry name" value="peroxinectin_like"/>
    <property type="match status" value="2"/>
</dbReference>
<evidence type="ECO:0000313" key="10">
    <source>
        <dbReference type="Proteomes" id="UP000678499"/>
    </source>
</evidence>
<dbReference type="Pfam" id="PF03098">
    <property type="entry name" value="An_peroxidase"/>
    <property type="match status" value="2"/>
</dbReference>
<feature type="domain" description="Clip" evidence="8">
    <location>
        <begin position="60"/>
        <end position="105"/>
    </location>
</feature>
<evidence type="ECO:0000313" key="9">
    <source>
        <dbReference type="EMBL" id="CAD7278467.1"/>
    </source>
</evidence>
<dbReference type="InterPro" id="IPR037120">
    <property type="entry name" value="Haem_peroxidase_sf_animal"/>
</dbReference>
<keyword evidence="4 7" id="KW-0732">Signal</keyword>
<evidence type="ECO:0000256" key="2">
    <source>
        <dbReference type="ARBA" id="ARBA00022525"/>
    </source>
</evidence>
<evidence type="ECO:0000256" key="5">
    <source>
        <dbReference type="ARBA" id="ARBA00023157"/>
    </source>
</evidence>
<dbReference type="PROSITE" id="PS50292">
    <property type="entry name" value="PEROXIDASE_3"/>
    <property type="match status" value="2"/>
</dbReference>
<sequence length="1589" mass="176218">MSGLHQVTVLLGLLFIAGVSGRSYPPTSNNNAIHGVPPALLFRNPWESTVNEADEFSILCRDATGTLGRCVPSIACVHDLMAMLSSKDEPTDCKMKNGETGVCCTAQQSQTVSALTFEGKPRLRLLEDRRFTGVSHKQLLETWKEAKKIVEENISAEEKILRTAAKIDKQSAAQVHQNFMIDRGQELNSMAREGRISSEANRLLHEKFSNGVLHMDEQDDGNITTLWSELESFQATSCTDAVLQSKYRTADGSCNNANQPFWGQSRTATGRLSSPTYDDGISTPRSKSVLGIPLPSARKVSSAVFINTDRLETTFSQTLVQFAQFLDHDLTRTPVPDVGSIACCRNGVVVNPPPLQSCLAISIPADDPFYSRFQQRCMEFVRSSFAPSRPGSPAYSEQMNALTAWIDVSNVYGQNVTDTLSLRERVGGRLKTTSLATGRAQLPRASTTSGGCTSGDRTVACFLAGDTRVNEQPGLALAHTIWLREHNRVAAELRTRFPTRGDEQLFQDARRFVIAEMQHIIYNEWLPLVVGPTAMSAFDLYLRNGFGKYYNPAINPVIATEFSTAAFRFGHTLVHHTGSAVPRTSNTPSETFPLRNSFNDLASFERAETVENFIRGHAVLPMQRYDYSIIDDLRNLLFNEKKSFGMDLMSLNIQRGRDHGLPTYNTVRAACGLIKAKTFNDLAQNVPSDAIQRLKSVYASVEDIDLFVGGLVETPVPNAIVGHIFSCIIGEQFRRLRHGDRHFYELGGQAGSFSPEMLTEIKTKVSFARILCDNSDIGEVQPLAFLLPSPASYWKMLGLHQSTLLAGVLFITRVSGRSYPPTSYNNAIHGVPPTLLLRNPWESTVNDADESSILCRDATGTLGRCVPSITCVHDLMAMHYSNDEPTACKMKNGETGVCCTAQRSQNPLASKFTGTPKLRLLQDSRFSGVSHKQLLETWKEAKKIVEENISAEEKILRTAAKIDEQSAAQVHQNFMIDRGQELNHMAREVLQMDEQNDGNITTLWSELESFQATSCTNAVLQSKYRTADGSCNNAYQTFWGQSKTATGRYFYPTYDDGISTPRTKSVLGGTLPSARKISSAVFINTDRMETIFSNNLVQFSQFIDHDFVKTPVPDVGSTACCQNGVILNPPPLQSCLAISIPADDPFYSKFQQQCMEFVRSSFAPSRPGSPAYTEQLNALTAWFDASNVYGQDEAETLSLRERVGGRLKTTSLATGRAQLPRAPTTSGVCTSGNKTVPCFVAGDTRVNEQPGLVLAHMVWVREHNRVAAELRTRFPTWGDEQLFQDARRFVIAEMQHIIYNEWLPPVIGPTAMSVFDLYLRNGYGKYYRRNVNPVIATEFSTAAFRFGHTLVHHTGSAVPRTSNTPSETFPLKDTFNDLASFERAETVENFIRGHTVTPMQRFDYSIVDDLRNLLFKAKKSFGLDLMALNIQRGRDHGLPTYNTVRAACGLPKAKTFDDLAPDVPYDAIQRLKSVYASVADIDLFVGGLVELPVLSGIVGQTFACIIGDQFRRLRHGDRHFYELGGQAGSFSPEMLTEIKTKVSYARILCDNSDIGEVQPLAFLLPSPIWNPKILCTSSRIPKVRLDNWT</sequence>
<dbReference type="GO" id="GO:0006979">
    <property type="term" value="P:response to oxidative stress"/>
    <property type="evidence" value="ECO:0007669"/>
    <property type="project" value="InterPro"/>
</dbReference>
<dbReference type="SMART" id="SM00680">
    <property type="entry name" value="CLIP"/>
    <property type="match status" value="2"/>
</dbReference>
<dbReference type="FunFam" id="1.10.640.10:FF:000003">
    <property type="entry name" value="chorion peroxidase"/>
    <property type="match status" value="2"/>
</dbReference>
<dbReference type="PANTHER" id="PTHR11475:SF4">
    <property type="entry name" value="CHORION PEROXIDASE"/>
    <property type="match status" value="1"/>
</dbReference>
<dbReference type="PRINTS" id="PR00457">
    <property type="entry name" value="ANPEROXIDASE"/>
</dbReference>
<dbReference type="EMBL" id="CAJPEX010001240">
    <property type="protein sequence ID" value="CAG0918619.1"/>
    <property type="molecule type" value="Genomic_DNA"/>
</dbReference>
<comment type="subcellular location">
    <subcellularLocation>
        <location evidence="1">Secreted</location>
    </subcellularLocation>
</comment>
<reference evidence="9" key="1">
    <citation type="submission" date="2020-11" db="EMBL/GenBank/DDBJ databases">
        <authorList>
            <person name="Tran Van P."/>
        </authorList>
    </citation>
    <scope>NUCLEOTIDE SEQUENCE</scope>
</reference>
<keyword evidence="10" id="KW-1185">Reference proteome</keyword>
<dbReference type="EMBL" id="OA883277">
    <property type="protein sequence ID" value="CAD7278467.1"/>
    <property type="molecule type" value="Genomic_DNA"/>
</dbReference>
<dbReference type="GO" id="GO:0020037">
    <property type="term" value="F:heme binding"/>
    <property type="evidence" value="ECO:0007669"/>
    <property type="project" value="InterPro"/>
</dbReference>
<evidence type="ECO:0000256" key="3">
    <source>
        <dbReference type="ARBA" id="ARBA00022559"/>
    </source>
</evidence>
<evidence type="ECO:0000256" key="1">
    <source>
        <dbReference type="ARBA" id="ARBA00004613"/>
    </source>
</evidence>
<evidence type="ECO:0000256" key="7">
    <source>
        <dbReference type="SAM" id="SignalP"/>
    </source>
</evidence>
<protein>
    <recommendedName>
        <fullName evidence="8">Clip domain-containing protein</fullName>
    </recommendedName>
</protein>
<dbReference type="InterPro" id="IPR010255">
    <property type="entry name" value="Haem_peroxidase_sf"/>
</dbReference>
<keyword evidence="5" id="KW-1015">Disulfide bond</keyword>
<evidence type="ECO:0000256" key="4">
    <source>
        <dbReference type="ARBA" id="ARBA00022729"/>
    </source>
</evidence>
<dbReference type="GO" id="GO:0005576">
    <property type="term" value="C:extracellular region"/>
    <property type="evidence" value="ECO:0007669"/>
    <property type="project" value="UniProtKB-SubCell"/>
</dbReference>
<proteinExistence type="predicted"/>
<keyword evidence="3" id="KW-0575">Peroxidase</keyword>
<keyword evidence="3" id="KW-0560">Oxidoreductase</keyword>
<dbReference type="InterPro" id="IPR022700">
    <property type="entry name" value="CLIP"/>
</dbReference>
<accession>A0A7R9BQT3</accession>
<name>A0A7R9BQT3_9CRUS</name>
<gene>
    <name evidence="9" type="ORF">NMOB1V02_LOCUS6169</name>
</gene>
<dbReference type="InterPro" id="IPR019791">
    <property type="entry name" value="Haem_peroxidase_animal"/>
</dbReference>
<feature type="signal peptide" evidence="7">
    <location>
        <begin position="1"/>
        <end position="21"/>
    </location>
</feature>
<keyword evidence="2" id="KW-0964">Secreted</keyword>